<dbReference type="Gene3D" id="3.40.50.150">
    <property type="entry name" value="Vaccinia Virus protein VP39"/>
    <property type="match status" value="1"/>
</dbReference>
<dbReference type="InterPro" id="IPR001525">
    <property type="entry name" value="C5_MeTfrase"/>
</dbReference>
<keyword evidence="2" id="KW-0808">Transferase</keyword>
<evidence type="ECO:0000256" key="2">
    <source>
        <dbReference type="ARBA" id="ARBA00022679"/>
    </source>
</evidence>
<keyword evidence="1" id="KW-0489">Methyltransferase</keyword>
<gene>
    <name evidence="3" type="ORF">SNAT2548_LOCUS14461</name>
</gene>
<sequence>MAYIACRVSQFLGSWNGQHFTRKDNSRFEVCVESVRKYTGPSTSKRRRNIDADSAFHAYRVAVLQNPQDLKGKLVILEEPLRKIDPSRIAASLDTDPWFSLGESHSPHAWHATRVHHRWRLLSAPEAAVERVGSMMNNLWSDNQHPSPGAFMVRVMLQQAYVSVTGHTRDELLVRAVVELIQRTRVRQKKSGRPRELNQVQALHDRIENSGRWHSSLFDGCSAQEVLSLIEPESLLQSRSTVRELRKAALARGLPSTVPETIEHSWSKAMASGVVESLPMGVSVQRKSAGKAAPSTMQARLDDWLDSEEGKKWQSRRQQIWAPGSEAKMAEDGVMFEGSSSSSREQMAEDGVMFEGSSSESSDVPCGCQWERESAGSSMDIATFEADADVANRIESAGSFATFEADADVANRIAGVNPVPDSTSSLVTAFRAGVFMVEFLQQTFGAEKLRESLLNHANLFSSHCSGIGSPEQACDILQAALTATLGWPKRWQSVSACEINKACCAILEQKLPSDCCINRNIFDAFPGWDSSLGPSPTILERWTALCSAWRPDIKLPCAAHGGLCKQRRSNLNVTGSPCQPWSKAGRKQKTSDVRFNVTLAYLCWIWCTKPVVALHENVLGFHKNIIPELIGSLYKVIDLHIQPSDAGFVFVGRPRHFAIIVRKDVEITRNMLTVLQEASKYIKEKVGFPRVSACMVATAEECLLCENKARLKRGLGPLTVASSDWSYLLTTKQVGYLRDYHKLWEEQNAKKGAVSNFPPDLLMNLSQDPNVRPAMFQHLPTMRASGGILWSPSMKRWLLDRECALAMGWPVLQATASAAGVPMDSFDYKTSQLGNSMHVFAAMLALAVALGCTRMQVEHRPA</sequence>
<dbReference type="Pfam" id="PF00145">
    <property type="entry name" value="DNA_methylase"/>
    <property type="match status" value="1"/>
</dbReference>
<reference evidence="3" key="1">
    <citation type="submission" date="2021-02" db="EMBL/GenBank/DDBJ databases">
        <authorList>
            <person name="Dougan E. K."/>
            <person name="Rhodes N."/>
            <person name="Thang M."/>
            <person name="Chan C."/>
        </authorList>
    </citation>
    <scope>NUCLEOTIDE SEQUENCE</scope>
</reference>
<dbReference type="GO" id="GO:0008168">
    <property type="term" value="F:methyltransferase activity"/>
    <property type="evidence" value="ECO:0007669"/>
    <property type="project" value="UniProtKB-KW"/>
</dbReference>
<proteinExistence type="predicted"/>
<protein>
    <submittedName>
        <fullName evidence="3">Uncharacterized protein</fullName>
    </submittedName>
</protein>
<organism evidence="3 4">
    <name type="scientific">Symbiodinium natans</name>
    <dbReference type="NCBI Taxonomy" id="878477"/>
    <lineage>
        <taxon>Eukaryota</taxon>
        <taxon>Sar</taxon>
        <taxon>Alveolata</taxon>
        <taxon>Dinophyceae</taxon>
        <taxon>Suessiales</taxon>
        <taxon>Symbiodiniaceae</taxon>
        <taxon>Symbiodinium</taxon>
    </lineage>
</organism>
<name>A0A812MNT6_9DINO</name>
<evidence type="ECO:0000313" key="3">
    <source>
        <dbReference type="EMBL" id="CAE7272526.1"/>
    </source>
</evidence>
<dbReference type="Proteomes" id="UP000604046">
    <property type="component" value="Unassembled WGS sequence"/>
</dbReference>
<dbReference type="SUPFAM" id="SSF53335">
    <property type="entry name" value="S-adenosyl-L-methionine-dependent methyltransferases"/>
    <property type="match status" value="1"/>
</dbReference>
<evidence type="ECO:0000256" key="1">
    <source>
        <dbReference type="ARBA" id="ARBA00022603"/>
    </source>
</evidence>
<dbReference type="EMBL" id="CAJNDS010001680">
    <property type="protein sequence ID" value="CAE7272526.1"/>
    <property type="molecule type" value="Genomic_DNA"/>
</dbReference>
<dbReference type="OrthoDB" id="486900at2759"/>
<dbReference type="InterPro" id="IPR029063">
    <property type="entry name" value="SAM-dependent_MTases_sf"/>
</dbReference>
<dbReference type="AlphaFoldDB" id="A0A812MNT6"/>
<accession>A0A812MNT6</accession>
<dbReference type="GO" id="GO:0032259">
    <property type="term" value="P:methylation"/>
    <property type="evidence" value="ECO:0007669"/>
    <property type="project" value="UniProtKB-KW"/>
</dbReference>
<comment type="caution">
    <text evidence="3">The sequence shown here is derived from an EMBL/GenBank/DDBJ whole genome shotgun (WGS) entry which is preliminary data.</text>
</comment>
<evidence type="ECO:0000313" key="4">
    <source>
        <dbReference type="Proteomes" id="UP000604046"/>
    </source>
</evidence>
<keyword evidence="4" id="KW-1185">Reference proteome</keyword>